<dbReference type="InterPro" id="IPR021913">
    <property type="entry name" value="DUF3526"/>
</dbReference>
<gene>
    <name evidence="2" type="ORF">LP43_1947</name>
</gene>
<evidence type="ECO:0000313" key="2">
    <source>
        <dbReference type="EMBL" id="KGM06074.1"/>
    </source>
</evidence>
<reference evidence="2 3" key="1">
    <citation type="submission" date="2014-09" db="EMBL/GenBank/DDBJ databases">
        <authorList>
            <person name="Grob C."/>
            <person name="Taubert M."/>
            <person name="Howat A.M."/>
            <person name="Burns O.J."/>
            <person name="Dixon J.L."/>
            <person name="Chen Y."/>
            <person name="Murrell J.C."/>
        </authorList>
    </citation>
    <scope>NUCLEOTIDE SEQUENCE [LARGE SCALE GENOMIC DNA]</scope>
    <source>
        <strain evidence="2">L4</strain>
    </source>
</reference>
<evidence type="ECO:0008006" key="4">
    <source>
        <dbReference type="Google" id="ProtNLM"/>
    </source>
</evidence>
<evidence type="ECO:0000256" key="1">
    <source>
        <dbReference type="SAM" id="Phobius"/>
    </source>
</evidence>
<comment type="caution">
    <text evidence="2">The sequence shown here is derived from an EMBL/GenBank/DDBJ whole genome shotgun (WGS) entry which is preliminary data.</text>
</comment>
<dbReference type="RefSeq" id="WP_036314633.1">
    <property type="nucleotide sequence ID" value="NZ_JRQD01000005.1"/>
</dbReference>
<dbReference type="STRING" id="392484.LP43_1947"/>
<evidence type="ECO:0000313" key="3">
    <source>
        <dbReference type="Proteomes" id="UP000029999"/>
    </source>
</evidence>
<feature type="transmembrane region" description="Helical" evidence="1">
    <location>
        <begin position="207"/>
        <end position="228"/>
    </location>
</feature>
<dbReference type="Pfam" id="PF12040">
    <property type="entry name" value="DUF3526"/>
    <property type="match status" value="1"/>
</dbReference>
<dbReference type="Proteomes" id="UP000029999">
    <property type="component" value="Unassembled WGS sequence"/>
</dbReference>
<feature type="transmembrane region" description="Helical" evidence="1">
    <location>
        <begin position="134"/>
        <end position="154"/>
    </location>
</feature>
<organism evidence="2 3">
    <name type="scientific">Methylophaga thiooxydans</name>
    <dbReference type="NCBI Taxonomy" id="392484"/>
    <lineage>
        <taxon>Bacteria</taxon>
        <taxon>Pseudomonadati</taxon>
        <taxon>Pseudomonadota</taxon>
        <taxon>Gammaproteobacteria</taxon>
        <taxon>Thiotrichales</taxon>
        <taxon>Piscirickettsiaceae</taxon>
        <taxon>Methylophaga</taxon>
    </lineage>
</organism>
<proteinExistence type="predicted"/>
<dbReference type="EMBL" id="JRQD01000005">
    <property type="protein sequence ID" value="KGM06074.1"/>
    <property type="molecule type" value="Genomic_DNA"/>
</dbReference>
<name>A0A0A0BG26_9GAMM</name>
<accession>A0A0A0BG26</accession>
<keyword evidence="1" id="KW-0472">Membrane</keyword>
<feature type="transmembrane region" description="Helical" evidence="1">
    <location>
        <begin position="240"/>
        <end position="263"/>
    </location>
</feature>
<sequence>MRRYLLELILFWANRFNRWLLIAYFVAALAAIVMGNNAYKHELSLVAMAEDDYQQSLLDYRDKHDAGELKPGYMGYYLFHPVAQTPSVWTTLFRGERDESPSHLRVRLLGLQTQLNASDPVNADTLLSGQFDLAFVWLFLMPLLIAAMGVNVLADEKSSGRWSMLLSQVAQGRTIINRKLAMPALILAAVNIMILALAVVLTDLHLSWALVGVTVLVLLYQLCWWLICRWIVMLDRSASFNYLAFLSIWLFFSFVIPGLSYLYQVKQQKPGADAAIVFEQRQYMNDSWDRDKYADFADFLERFPSWSDTAPLGDEFDWRWYYAMQHMSDVVVADHVQQRVASKKASYEQGVLFSWFSPVMSLQYGLNRLADADTPAYLNFIEQVSDYHRQLEDFLWSFLFFNKPFEKIDFEHMPDFSYESDPKPWMDATLLKLLLIMGVFVALNLNSLRRAAWW</sequence>
<keyword evidence="1" id="KW-0812">Transmembrane</keyword>
<feature type="transmembrane region" description="Helical" evidence="1">
    <location>
        <begin position="180"/>
        <end position="201"/>
    </location>
</feature>
<dbReference type="GO" id="GO:0005886">
    <property type="term" value="C:plasma membrane"/>
    <property type="evidence" value="ECO:0007669"/>
    <property type="project" value="UniProtKB-SubCell"/>
</dbReference>
<dbReference type="AlphaFoldDB" id="A0A0A0BG26"/>
<protein>
    <recommendedName>
        <fullName evidence="4">ABC-type transport system involved in multi-copper enzyme maturation, permease component</fullName>
    </recommendedName>
</protein>
<keyword evidence="1" id="KW-1133">Transmembrane helix</keyword>
<dbReference type="GO" id="GO:0140359">
    <property type="term" value="F:ABC-type transporter activity"/>
    <property type="evidence" value="ECO:0007669"/>
    <property type="project" value="InterPro"/>
</dbReference>
<feature type="transmembrane region" description="Helical" evidence="1">
    <location>
        <begin position="425"/>
        <end position="445"/>
    </location>
</feature>
<feature type="transmembrane region" description="Helical" evidence="1">
    <location>
        <begin position="21"/>
        <end position="39"/>
    </location>
</feature>
<dbReference type="Pfam" id="PF12679">
    <property type="entry name" value="ABC2_membrane_2"/>
    <property type="match status" value="1"/>
</dbReference>